<dbReference type="CDD" id="cd12148">
    <property type="entry name" value="fungal_TF_MHR"/>
    <property type="match status" value="1"/>
</dbReference>
<dbReference type="Pfam" id="PF04082">
    <property type="entry name" value="Fungal_trans"/>
    <property type="match status" value="1"/>
</dbReference>
<proteinExistence type="predicted"/>
<dbReference type="GO" id="GO:0003677">
    <property type="term" value="F:DNA binding"/>
    <property type="evidence" value="ECO:0007669"/>
    <property type="project" value="InterPro"/>
</dbReference>
<gene>
    <name evidence="4" type="ORF">MVEN_00807000</name>
</gene>
<dbReference type="InterPro" id="IPR050987">
    <property type="entry name" value="AtrR-like"/>
</dbReference>
<feature type="domain" description="Xylanolytic transcriptional activator regulatory" evidence="3">
    <location>
        <begin position="317"/>
        <end position="392"/>
    </location>
</feature>
<dbReference type="GO" id="GO:0003700">
    <property type="term" value="F:DNA-binding transcription factor activity"/>
    <property type="evidence" value="ECO:0007669"/>
    <property type="project" value="InterPro"/>
</dbReference>
<dbReference type="OrthoDB" id="4456959at2759"/>
<protein>
    <submittedName>
        <fullName evidence="4">Fungal-trans domain-containing protein</fullName>
    </submittedName>
</protein>
<keyword evidence="1" id="KW-0539">Nucleus</keyword>
<dbReference type="GO" id="GO:0008270">
    <property type="term" value="F:zinc ion binding"/>
    <property type="evidence" value="ECO:0007669"/>
    <property type="project" value="InterPro"/>
</dbReference>
<dbReference type="InterPro" id="IPR007219">
    <property type="entry name" value="XnlR_reg_dom"/>
</dbReference>
<evidence type="ECO:0000256" key="2">
    <source>
        <dbReference type="SAM" id="MobiDB-lite"/>
    </source>
</evidence>
<dbReference type="AlphaFoldDB" id="A0A8H6YGI4"/>
<keyword evidence="5" id="KW-1185">Reference proteome</keyword>
<reference evidence="4" key="1">
    <citation type="submission" date="2020-05" db="EMBL/GenBank/DDBJ databases">
        <title>Mycena genomes resolve the evolution of fungal bioluminescence.</title>
        <authorList>
            <person name="Tsai I.J."/>
        </authorList>
    </citation>
    <scope>NUCLEOTIDE SEQUENCE</scope>
    <source>
        <strain evidence="4">CCC161011</strain>
    </source>
</reference>
<evidence type="ECO:0000313" key="4">
    <source>
        <dbReference type="EMBL" id="KAF7360750.1"/>
    </source>
</evidence>
<dbReference type="PANTHER" id="PTHR46910:SF38">
    <property type="entry name" value="ZN(2)-C6 FUNGAL-TYPE DOMAIN-CONTAINING PROTEIN"/>
    <property type="match status" value="1"/>
</dbReference>
<comment type="caution">
    <text evidence="4">The sequence shown here is derived from an EMBL/GenBank/DDBJ whole genome shotgun (WGS) entry which is preliminary data.</text>
</comment>
<evidence type="ECO:0000256" key="1">
    <source>
        <dbReference type="ARBA" id="ARBA00023242"/>
    </source>
</evidence>
<dbReference type="GO" id="GO:0006351">
    <property type="term" value="P:DNA-templated transcription"/>
    <property type="evidence" value="ECO:0007669"/>
    <property type="project" value="InterPro"/>
</dbReference>
<name>A0A8H6YGI4_9AGAR</name>
<dbReference type="EMBL" id="JACAZI010000005">
    <property type="protein sequence ID" value="KAF7360750.1"/>
    <property type="molecule type" value="Genomic_DNA"/>
</dbReference>
<accession>A0A8H6YGI4</accession>
<dbReference type="SMART" id="SM00906">
    <property type="entry name" value="Fungal_trans"/>
    <property type="match status" value="1"/>
</dbReference>
<evidence type="ECO:0000259" key="3">
    <source>
        <dbReference type="SMART" id="SM00906"/>
    </source>
</evidence>
<sequence length="782" mass="87126">MESEEDYKDHATAAENGKSMRSPVFFLANASAAGDSAEMPGNRCTNCISYNIECTHVRLKKVPVSWSTESPKTAQEYVSAILSTSTVYVPPYDSNVSHRILVEVAKYARSLEEKVASLEAQTTVPIPASSNSVGDSPIPLSAEDSEPTGTSESGALVDAYEHLPMRDPLTGGDDILLRDWEKLSIDDASPQIFPDEDLLHALVKIYFEQVNTILAILHFPSFQKSILDGLYLRDREFGALVLAVCALASRHSDDPRVFMEASANSSATYSEHSCGWTWFRQVRPFRTTFSPEPSLYRLQLICLSAIYTNGISIPEESWMLAGLGVRLAQGAGAHHRGRYCNMDPLTAELHRRVFWVLVVSDTLMSSFNGRPSITNPDDFDIDLPVPCDDEYWGTPNAMQPEGRPSNGACLPVYLRLFLIFGRIQRAVYPVNGQRCPEEVIVELDSELNKWVDTVPEHLRWDPHQQKPIFLDQSATLWSMYYHAQILLHRPFIPAPGKEEVSYRTHFASLAICANAARSCGHVLDVHARRGRGRLHYPGLMIALFDSAVVLLVNVWAVFGRRRSPLTTPDYFTRATADAQRCVRILRLYERRWRLAGRECDIINAMLKHAFDAAQSAKRPREEEEGTVSASPIVPDGRVLGSMDGSSSSPIVPAQQRQELAMDHPDPVRDHDMDPLFSLPLLTEELGRMPIYDSFHYEPTFQLEELYDQSHLGPAPGLAYGFDSAPDSIFSAPEQVGMGVASGESIDIELPPISFDMLSGYGWQDWSTYLANVHGPNQGQGTF</sequence>
<feature type="region of interest" description="Disordered" evidence="2">
    <location>
        <begin position="126"/>
        <end position="152"/>
    </location>
</feature>
<dbReference type="Proteomes" id="UP000620124">
    <property type="component" value="Unassembled WGS sequence"/>
</dbReference>
<evidence type="ECO:0000313" key="5">
    <source>
        <dbReference type="Proteomes" id="UP000620124"/>
    </source>
</evidence>
<organism evidence="4 5">
    <name type="scientific">Mycena venus</name>
    <dbReference type="NCBI Taxonomy" id="2733690"/>
    <lineage>
        <taxon>Eukaryota</taxon>
        <taxon>Fungi</taxon>
        <taxon>Dikarya</taxon>
        <taxon>Basidiomycota</taxon>
        <taxon>Agaricomycotina</taxon>
        <taxon>Agaricomycetes</taxon>
        <taxon>Agaricomycetidae</taxon>
        <taxon>Agaricales</taxon>
        <taxon>Marasmiineae</taxon>
        <taxon>Mycenaceae</taxon>
        <taxon>Mycena</taxon>
    </lineage>
</organism>
<dbReference type="PANTHER" id="PTHR46910">
    <property type="entry name" value="TRANSCRIPTION FACTOR PDR1"/>
    <property type="match status" value="1"/>
</dbReference>